<evidence type="ECO:0000313" key="2">
    <source>
        <dbReference type="Proteomes" id="UP001172386"/>
    </source>
</evidence>
<evidence type="ECO:0000313" key="1">
    <source>
        <dbReference type="EMBL" id="KAJ9652741.1"/>
    </source>
</evidence>
<keyword evidence="2" id="KW-1185">Reference proteome</keyword>
<reference evidence="1" key="1">
    <citation type="submission" date="2022-10" db="EMBL/GenBank/DDBJ databases">
        <title>Culturing micro-colonial fungi from biological soil crusts in the Mojave desert and describing Neophaeococcomyces mojavensis, and introducing the new genera and species Taxawa tesnikishii.</title>
        <authorList>
            <person name="Kurbessoian T."/>
            <person name="Stajich J.E."/>
        </authorList>
    </citation>
    <scope>NUCLEOTIDE SEQUENCE</scope>
    <source>
        <strain evidence="1">JES_112</strain>
    </source>
</reference>
<sequence>MIASSAFIASSPSLSNNAVKSILFRCAELLLAFTVFKLFSLLAARAKRFTSYLMFNEDYIQKGWFIFSQGLSRSGILVLGFAIAYPLAQLYGTFLWALDAPGFVMQNKNISASALQSSLLPEAAYIVSLRIRPDSLGMLDDSLPQTIGGNLFKPGVNFTLTGQVDRGTPQVAAPTQSEAGARIWLDNEGFSLSPDTGAMVTYKTDEAGKMIGLDCPVTTLSEPGWGWNCTFNNTFVQPLMTRPVGRPEVHWDDASDIQLDSRYVRPDRENNIWAAYGQGGGTAAMKQMFTVTKGTKRHTFIGTVARFTMVTLPGVPFLHNEVSDLVKRTWSTNPEEQKAPILDGLTSSILRAQDRGQSFIFGVNGATDVSCAQSQWEYLTAEVDGTPSYSLIRISITNITLIRSETVKAAPVPFETCDTSFQNEAEGGKVVDTDCAGMRPYTTNPRFFGQVDTSAVLILYGLGDGMSNISSKALDQSTYLWLSKNTDRIDDLLVSRGFIVSIDPSLVTLEASSLTPAISYLQLLLVLLTLFLALIGRLCLQQLASPHWSNSLLSNLLCTVDTTNDKKSRQPGYIHRCPDIQLRTSSSRVAVAVDNAIVKLEDHSPLVTVESAPSSPSRSVMGGHVSESKILQSTVVVPAEEEIFLFTDRCAESDDHRWSRTVSGIGSPPTDPFGGEA</sequence>
<gene>
    <name evidence="1" type="ORF">H2198_008013</name>
</gene>
<protein>
    <submittedName>
        <fullName evidence="1">Uncharacterized protein</fullName>
    </submittedName>
</protein>
<accession>A0ACC2ZYM2</accession>
<name>A0ACC2ZYM2_9EURO</name>
<comment type="caution">
    <text evidence="1">The sequence shown here is derived from an EMBL/GenBank/DDBJ whole genome shotgun (WGS) entry which is preliminary data.</text>
</comment>
<dbReference type="EMBL" id="JAPDRQ010000184">
    <property type="protein sequence ID" value="KAJ9652741.1"/>
    <property type="molecule type" value="Genomic_DNA"/>
</dbReference>
<proteinExistence type="predicted"/>
<dbReference type="Proteomes" id="UP001172386">
    <property type="component" value="Unassembled WGS sequence"/>
</dbReference>
<organism evidence="1 2">
    <name type="scientific">Neophaeococcomyces mojaviensis</name>
    <dbReference type="NCBI Taxonomy" id="3383035"/>
    <lineage>
        <taxon>Eukaryota</taxon>
        <taxon>Fungi</taxon>
        <taxon>Dikarya</taxon>
        <taxon>Ascomycota</taxon>
        <taxon>Pezizomycotina</taxon>
        <taxon>Eurotiomycetes</taxon>
        <taxon>Chaetothyriomycetidae</taxon>
        <taxon>Chaetothyriales</taxon>
        <taxon>Chaetothyriales incertae sedis</taxon>
        <taxon>Neophaeococcomyces</taxon>
    </lineage>
</organism>